<comment type="subcellular location">
    <subcellularLocation>
        <location evidence="6">Cell membrane</location>
        <topology evidence="6">Multi-pass membrane protein</topology>
    </subcellularLocation>
    <subcellularLocation>
        <location evidence="1">Membrane</location>
        <topology evidence="1">Multi-pass membrane protein</topology>
    </subcellularLocation>
</comment>
<keyword evidence="9" id="KW-1185">Reference proteome</keyword>
<feature type="transmembrane region" description="Helical" evidence="6">
    <location>
        <begin position="488"/>
        <end position="509"/>
    </location>
</feature>
<keyword evidence="4 6" id="KW-1133">Transmembrane helix</keyword>
<feature type="region of interest" description="Disordered" evidence="7">
    <location>
        <begin position="15"/>
        <end position="79"/>
    </location>
</feature>
<protein>
    <recommendedName>
        <fullName evidence="6">Protein PNS1</fullName>
    </recommendedName>
</protein>
<dbReference type="Pfam" id="PF04515">
    <property type="entry name" value="Choline_transpo"/>
    <property type="match status" value="1"/>
</dbReference>
<evidence type="ECO:0000256" key="3">
    <source>
        <dbReference type="ARBA" id="ARBA00022692"/>
    </source>
</evidence>
<evidence type="ECO:0000256" key="1">
    <source>
        <dbReference type="ARBA" id="ARBA00004141"/>
    </source>
</evidence>
<feature type="compositionally biased region" description="Basic and acidic residues" evidence="7">
    <location>
        <begin position="53"/>
        <end position="69"/>
    </location>
</feature>
<feature type="compositionally biased region" description="Low complexity" evidence="7">
    <location>
        <begin position="115"/>
        <end position="131"/>
    </location>
</feature>
<feature type="compositionally biased region" description="Basic and acidic residues" evidence="7">
    <location>
        <begin position="626"/>
        <end position="649"/>
    </location>
</feature>
<reference evidence="8 9" key="1">
    <citation type="submission" date="2018-02" db="EMBL/GenBank/DDBJ databases">
        <title>Genome sequence of the basidiomycete white-rot fungus Phlebia centrifuga.</title>
        <authorList>
            <person name="Granchi Z."/>
            <person name="Peng M."/>
            <person name="de Vries R.P."/>
            <person name="Hilden K."/>
            <person name="Makela M.R."/>
            <person name="Grigoriev I."/>
            <person name="Riley R."/>
        </authorList>
    </citation>
    <scope>NUCLEOTIDE SEQUENCE [LARGE SCALE GENOMIC DNA]</scope>
    <source>
        <strain evidence="8 9">FBCC195</strain>
    </source>
</reference>
<proteinExistence type="inferred from homology"/>
<feature type="transmembrane region" description="Helical" evidence="6">
    <location>
        <begin position="275"/>
        <end position="297"/>
    </location>
</feature>
<dbReference type="PANTHER" id="PTHR12385:SF88">
    <property type="entry name" value="CHOLINE TRANSPORTER-LIKE PROTEIN CTL1"/>
    <property type="match status" value="1"/>
</dbReference>
<dbReference type="PANTHER" id="PTHR12385">
    <property type="entry name" value="CHOLINE TRANSPORTER-LIKE (SLC FAMILY 44)"/>
    <property type="match status" value="1"/>
</dbReference>
<dbReference type="STRING" id="98765.A0A2R6RM31"/>
<evidence type="ECO:0000256" key="6">
    <source>
        <dbReference type="RuleBase" id="RU368066"/>
    </source>
</evidence>
<comment type="caution">
    <text evidence="8">The sequence shown here is derived from an EMBL/GenBank/DDBJ whole genome shotgun (WGS) entry which is preliminary data.</text>
</comment>
<evidence type="ECO:0000313" key="9">
    <source>
        <dbReference type="Proteomes" id="UP000186601"/>
    </source>
</evidence>
<comment type="function">
    <text evidence="6">Probably involved in transport through the plasma membrane.</text>
</comment>
<keyword evidence="5 6" id="KW-0472">Membrane</keyword>
<dbReference type="AlphaFoldDB" id="A0A2R6RM31"/>
<sequence>MAASFAAYASQFLNKQQNPSSSLSSSQPLFFSFTSDGGSRGHPHDADLDDLDDPHLRHNDGTSRQTIREIEDEDDDPYLRLDEEEAGISRYQPRNPALLGVSEAGDSKGWLAHASPLRSPSPSLSSSSIDSRPPPHPRLLNPPLTPPSVRPPPPPPPPRAELTLSLTESLLPRDGQARPVDVFSLPDPRYVPRGRRKYNDSIWTAAWCTGLAVWAFIGSFMWDGDQEPTWGETTGLRLFSIVPLVFSLLTARRLVNLPREIHTASSLLNLTTRVLVANPFLLALSPAVLLAALLASIPFVTLAFRLLLIGDLSGWEWHVRGWANWAIAATIGVWLWTWGVARGLLRVTSAGVVGAWYFADLTLPQPPPTSTHIIHAALFRATQPSLGTISLSALILAAVRFMSLLSMGLRLLPAYLPPYLRFVSTAAVMAVGYLENTTNTLSTYALAYTGLTGDPFFPSARRARALTGAVENTSLARYRRKFKTEPPLTMLTVAPLTMTFPFALTTYLFVAHTLDAPNQALSASLLAGGVTALVGLFCIGLIKDTADTLYMCYCIDKDVGTRHRDEVFAAFEYESQRRPAPPPSRPAPPPSHAGRSAQAMPSTPIRTPQPPAWKPPIPQPQFSVSEPRRTQRLEPPAREETPDPFDHAPVDPFSPESSPDLRQSRSYRQSEIHATSSLSIDHGHPSITVGDDESLDGEESQLFPGSDLF</sequence>
<dbReference type="InterPro" id="IPR007603">
    <property type="entry name" value="Choline_transptr-like"/>
</dbReference>
<comment type="caution">
    <text evidence="6">Lacks conserved residue(s) required for the propagation of feature annotation.</text>
</comment>
<evidence type="ECO:0000313" key="8">
    <source>
        <dbReference type="EMBL" id="PSS31091.1"/>
    </source>
</evidence>
<dbReference type="GO" id="GO:0022857">
    <property type="term" value="F:transmembrane transporter activity"/>
    <property type="evidence" value="ECO:0007669"/>
    <property type="project" value="UniProtKB-UniRule"/>
</dbReference>
<feature type="compositionally biased region" description="Acidic residues" evidence="7">
    <location>
        <begin position="690"/>
        <end position="699"/>
    </location>
</feature>
<organism evidence="8 9">
    <name type="scientific">Hermanssonia centrifuga</name>
    <dbReference type="NCBI Taxonomy" id="98765"/>
    <lineage>
        <taxon>Eukaryota</taxon>
        <taxon>Fungi</taxon>
        <taxon>Dikarya</taxon>
        <taxon>Basidiomycota</taxon>
        <taxon>Agaricomycotina</taxon>
        <taxon>Agaricomycetes</taxon>
        <taxon>Polyporales</taxon>
        <taxon>Meruliaceae</taxon>
        <taxon>Hermanssonia</taxon>
    </lineage>
</organism>
<feature type="compositionally biased region" description="Acidic residues" evidence="7">
    <location>
        <begin position="70"/>
        <end position="79"/>
    </location>
</feature>
<comment type="similarity">
    <text evidence="2 6">Belongs to the CTL (choline transporter-like) family.</text>
</comment>
<name>A0A2R6RM31_9APHY</name>
<feature type="transmembrane region" description="Helical" evidence="6">
    <location>
        <begin position="234"/>
        <end position="255"/>
    </location>
</feature>
<accession>A0A2R6RM31</accession>
<feature type="region of interest" description="Disordered" evidence="7">
    <location>
        <begin position="111"/>
        <end position="162"/>
    </location>
</feature>
<feature type="compositionally biased region" description="Pro residues" evidence="7">
    <location>
        <begin position="579"/>
        <end position="591"/>
    </location>
</feature>
<feature type="transmembrane region" description="Helical" evidence="6">
    <location>
        <begin position="202"/>
        <end position="222"/>
    </location>
</feature>
<dbReference type="OrthoDB" id="420519at2759"/>
<feature type="transmembrane region" description="Helical" evidence="6">
    <location>
        <begin position="317"/>
        <end position="336"/>
    </location>
</feature>
<feature type="compositionally biased region" description="Polar residues" evidence="7">
    <location>
        <begin position="655"/>
        <end position="679"/>
    </location>
</feature>
<feature type="compositionally biased region" description="Pro residues" evidence="7">
    <location>
        <begin position="143"/>
        <end position="159"/>
    </location>
</feature>
<evidence type="ECO:0000256" key="4">
    <source>
        <dbReference type="ARBA" id="ARBA00022989"/>
    </source>
</evidence>
<feature type="transmembrane region" description="Helical" evidence="6">
    <location>
        <begin position="521"/>
        <end position="542"/>
    </location>
</feature>
<evidence type="ECO:0000256" key="7">
    <source>
        <dbReference type="SAM" id="MobiDB-lite"/>
    </source>
</evidence>
<feature type="region of interest" description="Disordered" evidence="7">
    <location>
        <begin position="572"/>
        <end position="709"/>
    </location>
</feature>
<gene>
    <name evidence="8" type="ORF">PHLCEN_2v2423</name>
</gene>
<keyword evidence="3 6" id="KW-0812">Transmembrane</keyword>
<dbReference type="GO" id="GO:0005886">
    <property type="term" value="C:plasma membrane"/>
    <property type="evidence" value="ECO:0007669"/>
    <property type="project" value="UniProtKB-SubCell"/>
</dbReference>
<dbReference type="EMBL" id="MLYV02000221">
    <property type="protein sequence ID" value="PSS31091.1"/>
    <property type="molecule type" value="Genomic_DNA"/>
</dbReference>
<dbReference type="Proteomes" id="UP000186601">
    <property type="component" value="Unassembled WGS sequence"/>
</dbReference>
<evidence type="ECO:0000256" key="5">
    <source>
        <dbReference type="ARBA" id="ARBA00023136"/>
    </source>
</evidence>
<feature type="compositionally biased region" description="Pro residues" evidence="7">
    <location>
        <begin position="607"/>
        <end position="619"/>
    </location>
</feature>
<feature type="compositionally biased region" description="Low complexity" evidence="7">
    <location>
        <begin position="15"/>
        <end position="33"/>
    </location>
</feature>
<evidence type="ECO:0000256" key="2">
    <source>
        <dbReference type="ARBA" id="ARBA00007168"/>
    </source>
</evidence>